<dbReference type="InterPro" id="IPR055280">
    <property type="entry name" value="TIC32"/>
</dbReference>
<evidence type="ECO:0008006" key="4">
    <source>
        <dbReference type="Google" id="ProtNLM"/>
    </source>
</evidence>
<dbReference type="Gene3D" id="3.40.50.720">
    <property type="entry name" value="NAD(P)-binding Rossmann-like Domain"/>
    <property type="match status" value="1"/>
</dbReference>
<proteinExistence type="predicted"/>
<feature type="region of interest" description="Disordered" evidence="1">
    <location>
        <begin position="192"/>
        <end position="215"/>
    </location>
</feature>
<accession>A0A317W9W9</accession>
<sequence>MSEDFRGGIIKNQDLKDQRSDKVILVTAETVKALFKTSTILYLTARDITKVKSLDLNSLTSIQQYNTEFISKSIKLNILIKNAGAIAHPKKTCYGRLSHTIVHSRVIILSSSAHIGDKTANIWTANEINCCFGSKELHAFSIHPGAIATDLLKYVPDNQKSSWDENKYLKHYWKNTAQGAATTGKGGKYPDDCQIAGLHDPARSGGQGPGYGSKL</sequence>
<evidence type="ECO:0000256" key="1">
    <source>
        <dbReference type="SAM" id="MobiDB-lite"/>
    </source>
</evidence>
<keyword evidence="3" id="KW-1185">Reference proteome</keyword>
<evidence type="ECO:0000313" key="2">
    <source>
        <dbReference type="EMBL" id="PWY82561.1"/>
    </source>
</evidence>
<dbReference type="PANTHER" id="PTHR48476">
    <property type="entry name" value="SHORT-CHAIN DEHYDROGENASE TIC 32, CHLOROPLASTIC-LIKE"/>
    <property type="match status" value="1"/>
</dbReference>
<dbReference type="Proteomes" id="UP000246171">
    <property type="component" value="Unassembled WGS sequence"/>
</dbReference>
<dbReference type="PANTHER" id="PTHR48476:SF1">
    <property type="entry name" value="SHORT-CHAIN DEHYDROGENASE TIC 32, CHLOROPLASTIC-LIKE"/>
    <property type="match status" value="1"/>
</dbReference>
<dbReference type="GeneID" id="37055052"/>
<comment type="caution">
    <text evidence="2">The sequence shown here is derived from an EMBL/GenBank/DDBJ whole genome shotgun (WGS) entry which is preliminary data.</text>
</comment>
<dbReference type="RefSeq" id="XP_025392224.1">
    <property type="nucleotide sequence ID" value="XM_025533090.1"/>
</dbReference>
<evidence type="ECO:0000313" key="3">
    <source>
        <dbReference type="Proteomes" id="UP000246171"/>
    </source>
</evidence>
<protein>
    <recommendedName>
        <fullName evidence="4">NAD(P)-binding protein</fullName>
    </recommendedName>
</protein>
<dbReference type="InterPro" id="IPR036291">
    <property type="entry name" value="NAD(P)-bd_dom_sf"/>
</dbReference>
<dbReference type="OrthoDB" id="191139at2759"/>
<reference evidence="2" key="1">
    <citation type="submission" date="2016-12" db="EMBL/GenBank/DDBJ databases">
        <title>The genomes of Aspergillus section Nigri reveals drivers in fungal speciation.</title>
        <authorList>
            <consortium name="DOE Joint Genome Institute"/>
            <person name="Vesth T.C."/>
            <person name="Nybo J."/>
            <person name="Theobald S."/>
            <person name="Brandl J."/>
            <person name="Frisvad J.C."/>
            <person name="Nielsen K.F."/>
            <person name="Lyhne E.K."/>
            <person name="Kogle M.E."/>
            <person name="Kuo A."/>
            <person name="Riley R."/>
            <person name="Clum A."/>
            <person name="Nolan M."/>
            <person name="Lipzen A."/>
            <person name="Salamov A."/>
            <person name="Henrissat B."/>
            <person name="Wiebenga A."/>
            <person name="De vries R.P."/>
            <person name="Grigoriev I.V."/>
            <person name="Mortensen U.H."/>
            <person name="Andersen M.R."/>
            <person name="Baker S.E."/>
        </authorList>
    </citation>
    <scope>NUCLEOTIDE SEQUENCE</scope>
    <source>
        <strain evidence="2">CBS 122712</strain>
    </source>
</reference>
<dbReference type="EMBL" id="MSFU01000003">
    <property type="protein sequence ID" value="PWY82561.1"/>
    <property type="molecule type" value="Genomic_DNA"/>
</dbReference>
<organism evidence="2 3">
    <name type="scientific">Aspergillus eucalypticola (strain CBS 122712 / IBT 29274)</name>
    <dbReference type="NCBI Taxonomy" id="1448314"/>
    <lineage>
        <taxon>Eukaryota</taxon>
        <taxon>Fungi</taxon>
        <taxon>Dikarya</taxon>
        <taxon>Ascomycota</taxon>
        <taxon>Pezizomycotina</taxon>
        <taxon>Eurotiomycetes</taxon>
        <taxon>Eurotiomycetidae</taxon>
        <taxon>Eurotiales</taxon>
        <taxon>Aspergillaceae</taxon>
        <taxon>Aspergillus</taxon>
        <taxon>Aspergillus subgen. Circumdati</taxon>
    </lineage>
</organism>
<dbReference type="SUPFAM" id="SSF51735">
    <property type="entry name" value="NAD(P)-binding Rossmann-fold domains"/>
    <property type="match status" value="1"/>
</dbReference>
<dbReference type="VEuPathDB" id="FungiDB:BO83DRAFT_395660"/>
<name>A0A317W9W9_ASPEC</name>
<gene>
    <name evidence="2" type="ORF">BO83DRAFT_395660</name>
</gene>
<feature type="compositionally biased region" description="Gly residues" evidence="1">
    <location>
        <begin position="205"/>
        <end position="215"/>
    </location>
</feature>
<dbReference type="AlphaFoldDB" id="A0A317W9W9"/>